<reference evidence="2" key="1">
    <citation type="submission" date="2013-12" db="EMBL/GenBank/DDBJ databases">
        <authorList>
            <person name="Omoto C.K."/>
            <person name="Sibley D."/>
            <person name="Venepally P."/>
            <person name="Hadjithomas M."/>
            <person name="Karamycheva S."/>
            <person name="Brunk B."/>
            <person name="Roos D."/>
            <person name="Caler E."/>
            <person name="Lorenzi H."/>
        </authorList>
    </citation>
    <scope>NUCLEOTIDE SEQUENCE</scope>
</reference>
<sequence length="155" mass="17945">MQGGQYPQGRYVQGQQQKPDDSMNRRLLLVSQEKNPLKREKLVKVFTASLFNRWEALRKAIENVDYANDPGLALYMRHTPKEIAKNGNPVSDPYFKIVSEQGESAALVSPVQFDPREIDALQMLDYKWAEERKAIKRVRKDQYIKNQQQDVSFGS</sequence>
<organism evidence="2 3">
    <name type="scientific">Gregarina niphandrodes</name>
    <name type="common">Septate eugregarine</name>
    <dbReference type="NCBI Taxonomy" id="110365"/>
    <lineage>
        <taxon>Eukaryota</taxon>
        <taxon>Sar</taxon>
        <taxon>Alveolata</taxon>
        <taxon>Apicomplexa</taxon>
        <taxon>Conoidasida</taxon>
        <taxon>Gregarinasina</taxon>
        <taxon>Eugregarinorida</taxon>
        <taxon>Gregarinidae</taxon>
        <taxon>Gregarina</taxon>
    </lineage>
</organism>
<dbReference type="Proteomes" id="UP000019763">
    <property type="component" value="Unassembled WGS sequence"/>
</dbReference>
<dbReference type="GeneID" id="22911986"/>
<accession>A0A023B913</accession>
<evidence type="ECO:0000313" key="2">
    <source>
        <dbReference type="EMBL" id="EZG70830.1"/>
    </source>
</evidence>
<gene>
    <name evidence="2" type="ORF">GNI_054160</name>
</gene>
<dbReference type="RefSeq" id="XP_011129864.1">
    <property type="nucleotide sequence ID" value="XM_011131562.1"/>
</dbReference>
<keyword evidence="3" id="KW-1185">Reference proteome</keyword>
<protein>
    <submittedName>
        <fullName evidence="2">Uncharacterized protein</fullName>
    </submittedName>
</protein>
<dbReference type="EMBL" id="AFNH02000414">
    <property type="protein sequence ID" value="EZG70830.1"/>
    <property type="molecule type" value="Genomic_DNA"/>
</dbReference>
<dbReference type="VEuPathDB" id="CryptoDB:GNI_054160"/>
<dbReference type="AlphaFoldDB" id="A0A023B913"/>
<comment type="caution">
    <text evidence="2">The sequence shown here is derived from an EMBL/GenBank/DDBJ whole genome shotgun (WGS) entry which is preliminary data.</text>
</comment>
<evidence type="ECO:0000256" key="1">
    <source>
        <dbReference type="SAM" id="MobiDB-lite"/>
    </source>
</evidence>
<name>A0A023B913_GRENI</name>
<feature type="region of interest" description="Disordered" evidence="1">
    <location>
        <begin position="1"/>
        <end position="24"/>
    </location>
</feature>
<evidence type="ECO:0000313" key="3">
    <source>
        <dbReference type="Proteomes" id="UP000019763"/>
    </source>
</evidence>
<proteinExistence type="predicted"/>